<proteinExistence type="predicted"/>
<keyword evidence="2" id="KW-0732">Signal</keyword>
<name>A0AA39LVB5_9BILA</name>
<evidence type="ECO:0000256" key="1">
    <source>
        <dbReference type="SAM" id="MobiDB-lite"/>
    </source>
</evidence>
<protein>
    <recommendedName>
        <fullName evidence="5">SXP/RAL-2 family protein Ani s 5-like cation-binding domain-containing protein</fullName>
    </recommendedName>
</protein>
<feature type="compositionally biased region" description="Low complexity" evidence="1">
    <location>
        <begin position="146"/>
        <end position="158"/>
    </location>
</feature>
<dbReference type="EMBL" id="JAUCMV010000003">
    <property type="protein sequence ID" value="KAK0410987.1"/>
    <property type="molecule type" value="Genomic_DNA"/>
</dbReference>
<feature type="region of interest" description="Disordered" evidence="1">
    <location>
        <begin position="140"/>
        <end position="159"/>
    </location>
</feature>
<feature type="region of interest" description="Disordered" evidence="1">
    <location>
        <begin position="44"/>
        <end position="65"/>
    </location>
</feature>
<feature type="signal peptide" evidence="2">
    <location>
        <begin position="1"/>
        <end position="17"/>
    </location>
</feature>
<sequence>MLLVSVYLGILVALSAAKPSWDYVANRAEQPPYAAWYQVPKSSSNYPSDAGYDRPSSNYERIPGYGRPSQGYAAYTRGMKNPPIEYGSELAVANNVLPGGSRKPIAPYYGNAVGGQPVMAAQDIDDRRSAILKYHPLLVRRPPKTPATTPRTPTTKVPLPSRRSLYNRVTMGPVVSKKVVSTGSGRLESVAPFTLKPSRATPPRVSLGYSTPLPWLPIRLRGKTTLRATPSTTTVAPLVTKETFLDYLSRLWPNTELFASIKDVVSKLRSSLDQAGVEQDVKKMGTQLENTWHELRRGSHGRIDRLFERAQQMLQDPAAQRP</sequence>
<feature type="chain" id="PRO_5041348092" description="SXP/RAL-2 family protein Ani s 5-like cation-binding domain-containing protein" evidence="2">
    <location>
        <begin position="18"/>
        <end position="322"/>
    </location>
</feature>
<dbReference type="Proteomes" id="UP001175271">
    <property type="component" value="Unassembled WGS sequence"/>
</dbReference>
<accession>A0AA39LVB5</accession>
<gene>
    <name evidence="3" type="ORF">QR680_005418</name>
</gene>
<dbReference type="AlphaFoldDB" id="A0AA39LVB5"/>
<keyword evidence="4" id="KW-1185">Reference proteome</keyword>
<reference evidence="3" key="1">
    <citation type="submission" date="2023-06" db="EMBL/GenBank/DDBJ databases">
        <title>Genomic analysis of the entomopathogenic nematode Steinernema hermaphroditum.</title>
        <authorList>
            <person name="Schwarz E.M."/>
            <person name="Heppert J.K."/>
            <person name="Baniya A."/>
            <person name="Schwartz H.T."/>
            <person name="Tan C.-H."/>
            <person name="Antoshechkin I."/>
            <person name="Sternberg P.W."/>
            <person name="Goodrich-Blair H."/>
            <person name="Dillman A.R."/>
        </authorList>
    </citation>
    <scope>NUCLEOTIDE SEQUENCE</scope>
    <source>
        <strain evidence="3">PS9179</strain>
        <tissue evidence="3">Whole animal</tissue>
    </source>
</reference>
<organism evidence="3 4">
    <name type="scientific">Steinernema hermaphroditum</name>
    <dbReference type="NCBI Taxonomy" id="289476"/>
    <lineage>
        <taxon>Eukaryota</taxon>
        <taxon>Metazoa</taxon>
        <taxon>Ecdysozoa</taxon>
        <taxon>Nematoda</taxon>
        <taxon>Chromadorea</taxon>
        <taxon>Rhabditida</taxon>
        <taxon>Tylenchina</taxon>
        <taxon>Panagrolaimomorpha</taxon>
        <taxon>Strongyloidoidea</taxon>
        <taxon>Steinernematidae</taxon>
        <taxon>Steinernema</taxon>
    </lineage>
</organism>
<evidence type="ECO:0008006" key="5">
    <source>
        <dbReference type="Google" id="ProtNLM"/>
    </source>
</evidence>
<evidence type="ECO:0000313" key="3">
    <source>
        <dbReference type="EMBL" id="KAK0410987.1"/>
    </source>
</evidence>
<evidence type="ECO:0000256" key="2">
    <source>
        <dbReference type="SAM" id="SignalP"/>
    </source>
</evidence>
<evidence type="ECO:0000313" key="4">
    <source>
        <dbReference type="Proteomes" id="UP001175271"/>
    </source>
</evidence>
<comment type="caution">
    <text evidence="3">The sequence shown here is derived from an EMBL/GenBank/DDBJ whole genome shotgun (WGS) entry which is preliminary data.</text>
</comment>